<gene>
    <name evidence="3" type="ORF">EV356DRAFT_513093</name>
</gene>
<feature type="domain" description="Heterokaryon incompatibility" evidence="1">
    <location>
        <begin position="43"/>
        <end position="218"/>
    </location>
</feature>
<sequence length="788" mass="88854">MSQNDLYRPLLPGEYRLLRIVHDSQNDLKCRMQNYRLDNHPEYSAVSYTWGGAEDPVYSAPFHRRAPESFYTIKVNECNMEVTENLFDMLHQFRTSLPEDIDYWIDAICINQKDIEEKTKQVNQMAEIYSGAGDVVVWLGKSDDGTHEVLKLIQQLSAAFRKENEMNSSISRFAGLTDPLDIEQMKQLGIDEVTIAKWLNLICFYQRRWFYRVWTIQEVALAKEIIVICGQYVVAWNWITDAARLLTGTPLYDALRELVLSNFKTKIQGLKAISFQYYINLARGIRSTPNFDRNSSLWGTGSSVYSSNVAVLDRLLSGLQGFLATDPRDYVFGILGLASKAAHECTKEPLPLLADYTKETSKLYTEVMAYMIHETGMLTLLGRVQPPTYRQTPGLPSWVIDFSANGPDEILQVSKNDATTRMDRIYNASRASTVGFRIEGARLACHTFMCSRVKLIGDSGDDLVAGNGFEQTAAVVIASLEYHNAVAAQIELLYKSIICDMNCKYGLEVSDEQLRSSFSGMMLAVAIQQVIHGLQRGEKRSEIIETMTSQDHLSKLDGTGIIPSSQTVENACERMGVLENGIDSIDIAERNRILKDQELYHSFLITYMSSRRTFLAEDGSIGLGSIDVQPGDEVHIIADDVRTPLVLRQPSSGQESERLLIGEAFVRGLMQRRTKKRHNKAVTTRPPNTEGGGVATKFLALVDSSDQHKKEQELWEQGRMQLCRGEKLKKEKEQGSCCLRLEKIEESLCSPAQRLGNQTTNFPRLEVSPGSYIAMKYLENGYVTLPET</sequence>
<organism evidence="3 4">
    <name type="scientific">Viridothelium virens</name>
    <name type="common">Speckled blister lichen</name>
    <name type="synonym">Trypethelium virens</name>
    <dbReference type="NCBI Taxonomy" id="1048519"/>
    <lineage>
        <taxon>Eukaryota</taxon>
        <taxon>Fungi</taxon>
        <taxon>Dikarya</taxon>
        <taxon>Ascomycota</taxon>
        <taxon>Pezizomycotina</taxon>
        <taxon>Dothideomycetes</taxon>
        <taxon>Dothideomycetes incertae sedis</taxon>
        <taxon>Trypetheliales</taxon>
        <taxon>Trypetheliaceae</taxon>
        <taxon>Viridothelium</taxon>
    </lineage>
</organism>
<dbReference type="Proteomes" id="UP000800092">
    <property type="component" value="Unassembled WGS sequence"/>
</dbReference>
<dbReference type="OrthoDB" id="4476201at2759"/>
<dbReference type="PANTHER" id="PTHR24148">
    <property type="entry name" value="ANKYRIN REPEAT DOMAIN-CONTAINING PROTEIN 39 HOMOLOG-RELATED"/>
    <property type="match status" value="1"/>
</dbReference>
<dbReference type="InterPro" id="IPR055915">
    <property type="entry name" value="DUF7492"/>
</dbReference>
<reference evidence="3" key="1">
    <citation type="journal article" date="2020" name="Stud. Mycol.">
        <title>101 Dothideomycetes genomes: a test case for predicting lifestyles and emergence of pathogens.</title>
        <authorList>
            <person name="Haridas S."/>
            <person name="Albert R."/>
            <person name="Binder M."/>
            <person name="Bloem J."/>
            <person name="Labutti K."/>
            <person name="Salamov A."/>
            <person name="Andreopoulos B."/>
            <person name="Baker S."/>
            <person name="Barry K."/>
            <person name="Bills G."/>
            <person name="Bluhm B."/>
            <person name="Cannon C."/>
            <person name="Castanera R."/>
            <person name="Culley D."/>
            <person name="Daum C."/>
            <person name="Ezra D."/>
            <person name="Gonzalez J."/>
            <person name="Henrissat B."/>
            <person name="Kuo A."/>
            <person name="Liang C."/>
            <person name="Lipzen A."/>
            <person name="Lutzoni F."/>
            <person name="Magnuson J."/>
            <person name="Mondo S."/>
            <person name="Nolan M."/>
            <person name="Ohm R."/>
            <person name="Pangilinan J."/>
            <person name="Park H.-J."/>
            <person name="Ramirez L."/>
            <person name="Alfaro M."/>
            <person name="Sun H."/>
            <person name="Tritt A."/>
            <person name="Yoshinaga Y."/>
            <person name="Zwiers L.-H."/>
            <person name="Turgeon B."/>
            <person name="Goodwin S."/>
            <person name="Spatafora J."/>
            <person name="Crous P."/>
            <person name="Grigoriev I."/>
        </authorList>
    </citation>
    <scope>NUCLEOTIDE SEQUENCE</scope>
    <source>
        <strain evidence="3">Tuck. ex Michener</strain>
    </source>
</reference>
<keyword evidence="4" id="KW-1185">Reference proteome</keyword>
<name>A0A6A6GRV9_VIRVR</name>
<evidence type="ECO:0000313" key="3">
    <source>
        <dbReference type="EMBL" id="KAF2228492.1"/>
    </source>
</evidence>
<proteinExistence type="predicted"/>
<evidence type="ECO:0000259" key="1">
    <source>
        <dbReference type="Pfam" id="PF06985"/>
    </source>
</evidence>
<protein>
    <submittedName>
        <fullName evidence="3">Uncharacterized protein</fullName>
    </submittedName>
</protein>
<dbReference type="EMBL" id="ML991927">
    <property type="protein sequence ID" value="KAF2228492.1"/>
    <property type="molecule type" value="Genomic_DNA"/>
</dbReference>
<dbReference type="Pfam" id="PF24320">
    <property type="entry name" value="DUF7492"/>
    <property type="match status" value="1"/>
</dbReference>
<accession>A0A6A6GRV9</accession>
<dbReference type="InterPro" id="IPR052895">
    <property type="entry name" value="HetReg/Transcr_Mod"/>
</dbReference>
<dbReference type="Pfam" id="PF26639">
    <property type="entry name" value="Het-6_barrel"/>
    <property type="match status" value="1"/>
</dbReference>
<evidence type="ECO:0000313" key="4">
    <source>
        <dbReference type="Proteomes" id="UP000800092"/>
    </source>
</evidence>
<dbReference type="PANTHER" id="PTHR24148:SF73">
    <property type="entry name" value="HET DOMAIN PROTEIN (AFU_ORTHOLOGUE AFUA_8G01020)"/>
    <property type="match status" value="1"/>
</dbReference>
<dbReference type="AlphaFoldDB" id="A0A6A6GRV9"/>
<evidence type="ECO:0000259" key="2">
    <source>
        <dbReference type="Pfam" id="PF24320"/>
    </source>
</evidence>
<feature type="domain" description="DUF7492" evidence="2">
    <location>
        <begin position="745"/>
        <end position="787"/>
    </location>
</feature>
<dbReference type="Pfam" id="PF06985">
    <property type="entry name" value="HET"/>
    <property type="match status" value="1"/>
</dbReference>
<dbReference type="InterPro" id="IPR010730">
    <property type="entry name" value="HET"/>
</dbReference>